<dbReference type="InterPro" id="IPR011990">
    <property type="entry name" value="TPR-like_helical_dom_sf"/>
</dbReference>
<keyword evidence="4" id="KW-1185">Reference proteome</keyword>
<dbReference type="Pfam" id="PF01381">
    <property type="entry name" value="HTH_3"/>
    <property type="match status" value="1"/>
</dbReference>
<organism evidence="3 4">
    <name type="scientific">Lacticaseibacillus sharpeae JCM 1186 = DSM 20505</name>
    <dbReference type="NCBI Taxonomy" id="1291052"/>
    <lineage>
        <taxon>Bacteria</taxon>
        <taxon>Bacillati</taxon>
        <taxon>Bacillota</taxon>
        <taxon>Bacilli</taxon>
        <taxon>Lactobacillales</taxon>
        <taxon>Lactobacillaceae</taxon>
        <taxon>Lacticaseibacillus</taxon>
    </lineage>
</organism>
<dbReference type="PATRIC" id="fig|1291052.5.peg.2248"/>
<evidence type="ECO:0000259" key="2">
    <source>
        <dbReference type="PROSITE" id="PS50943"/>
    </source>
</evidence>
<feature type="compositionally biased region" description="Basic residues" evidence="1">
    <location>
        <begin position="52"/>
        <end position="63"/>
    </location>
</feature>
<sequence>MDAEFLQDMLPEQQAGENSVTGAKQIQGDGLNSPAAESLQPNADQASVAAPKSRRTDRKRARKVPAGVTTSATAKNKKRVGQPKNQSVAQKRAVQNSAVTEKTAPTEEKKKRKKRKIKSDAELVKDNGPRVRELRLSLGLSQAGLADGICTQATISLVEKQNKMPSMDTMIKVAERLHEQVSDLIMRQDSYAHSRLQFIEDQMHHYKFKQAFNALLTIEESRIESNALVRQYHSMMGALELLTRDNPVEAGGHFARVLATTKQNTNAIANVVAKLGLGLAYADLGKLEKTQVLVKDATKVLGGIDTNNANLADDGVALYWYLTMCYQALSERALAVETSKQAITQALKNGNLYLLDEIYATTAECLESLGGARNRNKAITATQRALSLARIVGNQDLVNKLVAKSDESVIVNCK</sequence>
<comment type="caution">
    <text evidence="3">The sequence shown here is derived from an EMBL/GenBank/DDBJ whole genome shotgun (WGS) entry which is preliminary data.</text>
</comment>
<dbReference type="CDD" id="cd00093">
    <property type="entry name" value="HTH_XRE"/>
    <property type="match status" value="1"/>
</dbReference>
<reference evidence="3 4" key="1">
    <citation type="journal article" date="2015" name="Genome Announc.">
        <title>Expanding the biotechnology potential of lactobacilli through comparative genomics of 213 strains and associated genera.</title>
        <authorList>
            <person name="Sun Z."/>
            <person name="Harris H.M."/>
            <person name="McCann A."/>
            <person name="Guo C."/>
            <person name="Argimon S."/>
            <person name="Zhang W."/>
            <person name="Yang X."/>
            <person name="Jeffery I.B."/>
            <person name="Cooney J.C."/>
            <person name="Kagawa T.F."/>
            <person name="Liu W."/>
            <person name="Song Y."/>
            <person name="Salvetti E."/>
            <person name="Wrobel A."/>
            <person name="Rasinkangas P."/>
            <person name="Parkhill J."/>
            <person name="Rea M.C."/>
            <person name="O'Sullivan O."/>
            <person name="Ritari J."/>
            <person name="Douillard F.P."/>
            <person name="Paul Ross R."/>
            <person name="Yang R."/>
            <person name="Briner A.E."/>
            <person name="Felis G.E."/>
            <person name="de Vos W.M."/>
            <person name="Barrangou R."/>
            <person name="Klaenhammer T.R."/>
            <person name="Caufield P.W."/>
            <person name="Cui Y."/>
            <person name="Zhang H."/>
            <person name="O'Toole P.W."/>
        </authorList>
    </citation>
    <scope>NUCLEOTIDE SEQUENCE [LARGE SCALE GENOMIC DNA]</scope>
    <source>
        <strain evidence="3 4">DSM 20505</strain>
    </source>
</reference>
<evidence type="ECO:0000313" key="3">
    <source>
        <dbReference type="EMBL" id="KRM54769.1"/>
    </source>
</evidence>
<dbReference type="SUPFAM" id="SSF47413">
    <property type="entry name" value="lambda repressor-like DNA-binding domains"/>
    <property type="match status" value="1"/>
</dbReference>
<dbReference type="InterPro" id="IPR010982">
    <property type="entry name" value="Lambda_DNA-bd_dom_sf"/>
</dbReference>
<feature type="compositionally biased region" description="Polar residues" evidence="1">
    <location>
        <begin position="15"/>
        <end position="24"/>
    </location>
</feature>
<feature type="compositionally biased region" description="Polar residues" evidence="1">
    <location>
        <begin position="83"/>
        <end position="100"/>
    </location>
</feature>
<dbReference type="STRING" id="1291052.FC18_GL002184"/>
<dbReference type="PROSITE" id="PS50943">
    <property type="entry name" value="HTH_CROC1"/>
    <property type="match status" value="1"/>
</dbReference>
<feature type="domain" description="HTH cro/C1-type" evidence="2">
    <location>
        <begin position="131"/>
        <end position="184"/>
    </location>
</feature>
<dbReference type="SMART" id="SM00530">
    <property type="entry name" value="HTH_XRE"/>
    <property type="match status" value="1"/>
</dbReference>
<dbReference type="SUPFAM" id="SSF48452">
    <property type="entry name" value="TPR-like"/>
    <property type="match status" value="1"/>
</dbReference>
<dbReference type="EMBL" id="AYYO01000044">
    <property type="protein sequence ID" value="KRM54769.1"/>
    <property type="molecule type" value="Genomic_DNA"/>
</dbReference>
<protein>
    <submittedName>
        <fullName evidence="3">XRE family transcriptional regulator</fullName>
    </submittedName>
</protein>
<dbReference type="GO" id="GO:0003677">
    <property type="term" value="F:DNA binding"/>
    <property type="evidence" value="ECO:0007669"/>
    <property type="project" value="InterPro"/>
</dbReference>
<accession>A0A0R1ZII2</accession>
<proteinExistence type="predicted"/>
<gene>
    <name evidence="3" type="ORF">FC18_GL002184</name>
</gene>
<evidence type="ECO:0000256" key="1">
    <source>
        <dbReference type="SAM" id="MobiDB-lite"/>
    </source>
</evidence>
<name>A0A0R1ZII2_9LACO</name>
<dbReference type="InterPro" id="IPR001387">
    <property type="entry name" value="Cro/C1-type_HTH"/>
</dbReference>
<feature type="region of interest" description="Disordered" evidence="1">
    <location>
        <begin position="1"/>
        <end position="123"/>
    </location>
</feature>
<dbReference type="Gene3D" id="1.25.40.10">
    <property type="entry name" value="Tetratricopeptide repeat domain"/>
    <property type="match status" value="1"/>
</dbReference>
<dbReference type="AlphaFoldDB" id="A0A0R1ZII2"/>
<dbReference type="Proteomes" id="UP000051679">
    <property type="component" value="Unassembled WGS sequence"/>
</dbReference>
<evidence type="ECO:0000313" key="4">
    <source>
        <dbReference type="Proteomes" id="UP000051679"/>
    </source>
</evidence>